<comment type="caution">
    <text evidence="1">The sequence shown here is derived from an EMBL/GenBank/DDBJ whole genome shotgun (WGS) entry which is preliminary data.</text>
</comment>
<dbReference type="EMBL" id="PDWZ02000012">
    <property type="protein sequence ID" value="KAB2100664.1"/>
    <property type="molecule type" value="Genomic_DNA"/>
</dbReference>
<accession>A0ACB6F885</accession>
<keyword evidence="2" id="KW-1185">Reference proteome</keyword>
<protein>
    <submittedName>
        <fullName evidence="1">Uncharacterized protein</fullName>
    </submittedName>
</protein>
<gene>
    <name evidence="1" type="ORF">AG0111_0g10948</name>
</gene>
<reference evidence="1 2" key="1">
    <citation type="journal article" date="2019" name="bioRxiv">
        <title>Genomics, evolutionary history and diagnostics of the Alternaria alternata species group including apple and Asian pear pathotypes.</title>
        <authorList>
            <person name="Armitage A.D."/>
            <person name="Cockerton H.M."/>
            <person name="Sreenivasaprasad S."/>
            <person name="Woodhall J.W."/>
            <person name="Lane C.R."/>
            <person name="Harrison R.J."/>
            <person name="Clarkson J.P."/>
        </authorList>
    </citation>
    <scope>NUCLEOTIDE SEQUENCE [LARGE SCALE GENOMIC DNA]</scope>
    <source>
        <strain evidence="1 2">FERA 650</strain>
    </source>
</reference>
<name>A0ACB6F885_9PLEO</name>
<organism evidence="1 2">
    <name type="scientific">Alternaria gaisen</name>
    <dbReference type="NCBI Taxonomy" id="167740"/>
    <lineage>
        <taxon>Eukaryota</taxon>
        <taxon>Fungi</taxon>
        <taxon>Dikarya</taxon>
        <taxon>Ascomycota</taxon>
        <taxon>Pezizomycotina</taxon>
        <taxon>Dothideomycetes</taxon>
        <taxon>Pleosporomycetidae</taxon>
        <taxon>Pleosporales</taxon>
        <taxon>Pleosporineae</taxon>
        <taxon>Pleosporaceae</taxon>
        <taxon>Alternaria</taxon>
        <taxon>Alternaria sect. Alternaria</taxon>
    </lineage>
</organism>
<proteinExistence type="predicted"/>
<evidence type="ECO:0000313" key="1">
    <source>
        <dbReference type="EMBL" id="KAB2100664.1"/>
    </source>
</evidence>
<sequence length="46" mass="4969">MVSQDHDSASDVMQVKAPAVLKKDMENASAADRKNLVGEIKTLRIG</sequence>
<dbReference type="Proteomes" id="UP000293547">
    <property type="component" value="Unassembled WGS sequence"/>
</dbReference>
<evidence type="ECO:0000313" key="2">
    <source>
        <dbReference type="Proteomes" id="UP000293547"/>
    </source>
</evidence>